<reference evidence="1 2" key="1">
    <citation type="journal article" date="2021" name="Nat. Plants">
        <title>The Taxus genome provides insights into paclitaxel biosynthesis.</title>
        <authorList>
            <person name="Xiong X."/>
            <person name="Gou J."/>
            <person name="Liao Q."/>
            <person name="Li Y."/>
            <person name="Zhou Q."/>
            <person name="Bi G."/>
            <person name="Li C."/>
            <person name="Du R."/>
            <person name="Wang X."/>
            <person name="Sun T."/>
            <person name="Guo L."/>
            <person name="Liang H."/>
            <person name="Lu P."/>
            <person name="Wu Y."/>
            <person name="Zhang Z."/>
            <person name="Ro D.K."/>
            <person name="Shang Y."/>
            <person name="Huang S."/>
            <person name="Yan J."/>
        </authorList>
    </citation>
    <scope>NUCLEOTIDE SEQUENCE [LARGE SCALE GENOMIC DNA]</scope>
    <source>
        <strain evidence="1">Ta-2019</strain>
    </source>
</reference>
<evidence type="ECO:0000313" key="1">
    <source>
        <dbReference type="EMBL" id="KAH9303583.1"/>
    </source>
</evidence>
<keyword evidence="2" id="KW-1185">Reference proteome</keyword>
<dbReference type="AlphaFoldDB" id="A0AA38CRT2"/>
<organism evidence="1 2">
    <name type="scientific">Taxus chinensis</name>
    <name type="common">Chinese yew</name>
    <name type="synonym">Taxus wallichiana var. chinensis</name>
    <dbReference type="NCBI Taxonomy" id="29808"/>
    <lineage>
        <taxon>Eukaryota</taxon>
        <taxon>Viridiplantae</taxon>
        <taxon>Streptophyta</taxon>
        <taxon>Embryophyta</taxon>
        <taxon>Tracheophyta</taxon>
        <taxon>Spermatophyta</taxon>
        <taxon>Pinopsida</taxon>
        <taxon>Pinidae</taxon>
        <taxon>Conifers II</taxon>
        <taxon>Cupressales</taxon>
        <taxon>Taxaceae</taxon>
        <taxon>Taxus</taxon>
    </lineage>
</organism>
<feature type="non-terminal residue" evidence="1">
    <location>
        <position position="64"/>
    </location>
</feature>
<sequence length="64" mass="7660">WHWSVGNKDDEKHKLNAEGVTKFLQGFIFELFAVISDEVMWDTKAIDDVMIDELTYFLRFFENE</sequence>
<dbReference type="Proteomes" id="UP000824469">
    <property type="component" value="Unassembled WGS sequence"/>
</dbReference>
<gene>
    <name evidence="1" type="ORF">KI387_007987</name>
</gene>
<dbReference type="EMBL" id="JAHRHJ020000008">
    <property type="protein sequence ID" value="KAH9303583.1"/>
    <property type="molecule type" value="Genomic_DNA"/>
</dbReference>
<comment type="caution">
    <text evidence="1">The sequence shown here is derived from an EMBL/GenBank/DDBJ whole genome shotgun (WGS) entry which is preliminary data.</text>
</comment>
<name>A0AA38CRT2_TAXCH</name>
<proteinExistence type="predicted"/>
<evidence type="ECO:0000313" key="2">
    <source>
        <dbReference type="Proteomes" id="UP000824469"/>
    </source>
</evidence>
<accession>A0AA38CRT2</accession>
<feature type="non-terminal residue" evidence="1">
    <location>
        <position position="1"/>
    </location>
</feature>
<protein>
    <submittedName>
        <fullName evidence="1">Uncharacterized protein</fullName>
    </submittedName>
</protein>